<proteinExistence type="predicted"/>
<dbReference type="EMBL" id="GBRH01259722">
    <property type="protein sequence ID" value="JAD38173.1"/>
    <property type="molecule type" value="Transcribed_RNA"/>
</dbReference>
<organism evidence="1">
    <name type="scientific">Arundo donax</name>
    <name type="common">Giant reed</name>
    <name type="synonym">Donax arundinaceus</name>
    <dbReference type="NCBI Taxonomy" id="35708"/>
    <lineage>
        <taxon>Eukaryota</taxon>
        <taxon>Viridiplantae</taxon>
        <taxon>Streptophyta</taxon>
        <taxon>Embryophyta</taxon>
        <taxon>Tracheophyta</taxon>
        <taxon>Spermatophyta</taxon>
        <taxon>Magnoliopsida</taxon>
        <taxon>Liliopsida</taxon>
        <taxon>Poales</taxon>
        <taxon>Poaceae</taxon>
        <taxon>PACMAD clade</taxon>
        <taxon>Arundinoideae</taxon>
        <taxon>Arundineae</taxon>
        <taxon>Arundo</taxon>
    </lineage>
</organism>
<evidence type="ECO:0000313" key="1">
    <source>
        <dbReference type="EMBL" id="JAD38173.1"/>
    </source>
</evidence>
<protein>
    <submittedName>
        <fullName evidence="1">p2C26</fullName>
    </submittedName>
</protein>
<dbReference type="AlphaFoldDB" id="A0A0A8ZKI4"/>
<sequence>MDLKVFFLQRMKGVSISMTAQRGGKNCQQRVCNQSKLCLSKKMRNRLSFAKEFPPTCCHFSAVLMCPRVNSWACVVAKLISGSAMFSNWRIRL</sequence>
<reference evidence="1" key="2">
    <citation type="journal article" date="2015" name="Data Brief">
        <title>Shoot transcriptome of the giant reed, Arundo donax.</title>
        <authorList>
            <person name="Barrero R.A."/>
            <person name="Guerrero F.D."/>
            <person name="Moolhuijzen P."/>
            <person name="Goolsby J.A."/>
            <person name="Tidwell J."/>
            <person name="Bellgard S.E."/>
            <person name="Bellgard M.I."/>
        </authorList>
    </citation>
    <scope>NUCLEOTIDE SEQUENCE</scope>
    <source>
        <tissue evidence="1">Shoot tissue taken approximately 20 cm above the soil surface</tissue>
    </source>
</reference>
<reference evidence="1" key="1">
    <citation type="submission" date="2014-09" db="EMBL/GenBank/DDBJ databases">
        <authorList>
            <person name="Magalhaes I.L.F."/>
            <person name="Oliveira U."/>
            <person name="Santos F.R."/>
            <person name="Vidigal T.H.D.A."/>
            <person name="Brescovit A.D."/>
            <person name="Santos A.J."/>
        </authorList>
    </citation>
    <scope>NUCLEOTIDE SEQUENCE</scope>
    <source>
        <tissue evidence="1">Shoot tissue taken approximately 20 cm above the soil surface</tissue>
    </source>
</reference>
<name>A0A0A8ZKI4_ARUDO</name>
<accession>A0A0A8ZKI4</accession>